<dbReference type="InterPro" id="IPR058093">
    <property type="entry name" value="LA_2272-like"/>
</dbReference>
<protein>
    <recommendedName>
        <fullName evidence="4">Curlin associated repeat-containing protein</fullName>
    </recommendedName>
</protein>
<evidence type="ECO:0000313" key="2">
    <source>
        <dbReference type="EMBL" id="SFN12985.1"/>
    </source>
</evidence>
<feature type="chain" id="PRO_5011595647" description="Curlin associated repeat-containing protein" evidence="1">
    <location>
        <begin position="20"/>
        <end position="230"/>
    </location>
</feature>
<keyword evidence="1" id="KW-0732">Signal</keyword>
<proteinExistence type="predicted"/>
<dbReference type="RefSeq" id="WP_139221997.1">
    <property type="nucleotide sequence ID" value="NZ_FOVD01000001.1"/>
</dbReference>
<sequence length="230" mass="24629">MKIKLLMMIGLFAGSVISAQDSLQVERIKSKVITFTPKAQVENTNGINLGVVDDYQSQTINGLNLQGNPFSLIYPLLPHAIKVPTDEQATVSINGLHISTGGVTNAKKLNGIGISMYHVAQTTNGFTVNGFNNNSGKLNGLHISFINNSAGTGKGLLISFSNTADQFGGVQLGLYNHTGTMKGIQAGAVNVSKDHKGMQIGLVNKTDRNKGLQIGFWNKNAKRTLPFINF</sequence>
<dbReference type="OrthoDB" id="660602at2"/>
<accession>A0A1I4WHV7</accession>
<dbReference type="Proteomes" id="UP000198769">
    <property type="component" value="Unassembled WGS sequence"/>
</dbReference>
<dbReference type="AlphaFoldDB" id="A0A1I4WHV7"/>
<reference evidence="3" key="1">
    <citation type="submission" date="2016-10" db="EMBL/GenBank/DDBJ databases">
        <authorList>
            <person name="Varghese N."/>
            <person name="Submissions S."/>
        </authorList>
    </citation>
    <scope>NUCLEOTIDE SEQUENCE [LARGE SCALE GENOMIC DNA]</scope>
    <source>
        <strain evidence="3">DSM 25575</strain>
    </source>
</reference>
<dbReference type="NCBIfam" id="NF047436">
    <property type="entry name" value="LA_2272_repeat"/>
    <property type="match status" value="3"/>
</dbReference>
<organism evidence="2 3">
    <name type="scientific">Chryseobacterium oleae</name>
    <dbReference type="NCBI Taxonomy" id="491207"/>
    <lineage>
        <taxon>Bacteria</taxon>
        <taxon>Pseudomonadati</taxon>
        <taxon>Bacteroidota</taxon>
        <taxon>Flavobacteriia</taxon>
        <taxon>Flavobacteriales</taxon>
        <taxon>Weeksellaceae</taxon>
        <taxon>Chryseobacterium group</taxon>
        <taxon>Chryseobacterium</taxon>
    </lineage>
</organism>
<evidence type="ECO:0000313" key="3">
    <source>
        <dbReference type="Proteomes" id="UP000198769"/>
    </source>
</evidence>
<name>A0A1I4WHV7_CHROL</name>
<evidence type="ECO:0000256" key="1">
    <source>
        <dbReference type="SAM" id="SignalP"/>
    </source>
</evidence>
<keyword evidence="3" id="KW-1185">Reference proteome</keyword>
<dbReference type="EMBL" id="FOVD01000001">
    <property type="protein sequence ID" value="SFN12985.1"/>
    <property type="molecule type" value="Genomic_DNA"/>
</dbReference>
<evidence type="ECO:0008006" key="4">
    <source>
        <dbReference type="Google" id="ProtNLM"/>
    </source>
</evidence>
<gene>
    <name evidence="2" type="ORF">SAMN05421594_1217</name>
</gene>
<feature type="signal peptide" evidence="1">
    <location>
        <begin position="1"/>
        <end position="19"/>
    </location>
</feature>